<gene>
    <name evidence="1" type="ORF">LTRI10_LOCUS4440</name>
</gene>
<evidence type="ECO:0000313" key="2">
    <source>
        <dbReference type="Proteomes" id="UP001497516"/>
    </source>
</evidence>
<sequence>MISEFLCVNTRSNCQRRRMYLRLERSSWRFARSIPGGVSGVSGCYSVVLFEGFHRCYVQGRCEDRH</sequence>
<dbReference type="Proteomes" id="UP001497516">
    <property type="component" value="Chromosome 1"/>
</dbReference>
<dbReference type="AlphaFoldDB" id="A0AAV2CK92"/>
<organism evidence="1 2">
    <name type="scientific">Linum trigynum</name>
    <dbReference type="NCBI Taxonomy" id="586398"/>
    <lineage>
        <taxon>Eukaryota</taxon>
        <taxon>Viridiplantae</taxon>
        <taxon>Streptophyta</taxon>
        <taxon>Embryophyta</taxon>
        <taxon>Tracheophyta</taxon>
        <taxon>Spermatophyta</taxon>
        <taxon>Magnoliopsida</taxon>
        <taxon>eudicotyledons</taxon>
        <taxon>Gunneridae</taxon>
        <taxon>Pentapetalae</taxon>
        <taxon>rosids</taxon>
        <taxon>fabids</taxon>
        <taxon>Malpighiales</taxon>
        <taxon>Linaceae</taxon>
        <taxon>Linum</taxon>
    </lineage>
</organism>
<protein>
    <submittedName>
        <fullName evidence="1">Uncharacterized protein</fullName>
    </submittedName>
</protein>
<dbReference type="EMBL" id="OZ034813">
    <property type="protein sequence ID" value="CAL1356763.1"/>
    <property type="molecule type" value="Genomic_DNA"/>
</dbReference>
<name>A0AAV2CK92_9ROSI</name>
<accession>A0AAV2CK92</accession>
<reference evidence="1 2" key="1">
    <citation type="submission" date="2024-04" db="EMBL/GenBank/DDBJ databases">
        <authorList>
            <person name="Fracassetti M."/>
        </authorList>
    </citation>
    <scope>NUCLEOTIDE SEQUENCE [LARGE SCALE GENOMIC DNA]</scope>
</reference>
<proteinExistence type="predicted"/>
<evidence type="ECO:0000313" key="1">
    <source>
        <dbReference type="EMBL" id="CAL1356763.1"/>
    </source>
</evidence>
<keyword evidence="2" id="KW-1185">Reference proteome</keyword>